<keyword evidence="3" id="KW-1185">Reference proteome</keyword>
<feature type="region of interest" description="Disordered" evidence="1">
    <location>
        <begin position="16"/>
        <end position="42"/>
    </location>
</feature>
<dbReference type="Proteomes" id="UP000784294">
    <property type="component" value="Unassembled WGS sequence"/>
</dbReference>
<feature type="non-terminal residue" evidence="2">
    <location>
        <position position="1"/>
    </location>
</feature>
<feature type="compositionally biased region" description="Basic and acidic residues" evidence="1">
    <location>
        <begin position="161"/>
        <end position="193"/>
    </location>
</feature>
<dbReference type="EMBL" id="CAAALY010018323">
    <property type="protein sequence ID" value="VEL13618.1"/>
    <property type="molecule type" value="Genomic_DNA"/>
</dbReference>
<comment type="caution">
    <text evidence="2">The sequence shown here is derived from an EMBL/GenBank/DDBJ whole genome shotgun (WGS) entry which is preliminary data.</text>
</comment>
<evidence type="ECO:0000313" key="2">
    <source>
        <dbReference type="EMBL" id="VEL13618.1"/>
    </source>
</evidence>
<protein>
    <submittedName>
        <fullName evidence="2">Uncharacterized protein</fullName>
    </submittedName>
</protein>
<organism evidence="2 3">
    <name type="scientific">Protopolystoma xenopodis</name>
    <dbReference type="NCBI Taxonomy" id="117903"/>
    <lineage>
        <taxon>Eukaryota</taxon>
        <taxon>Metazoa</taxon>
        <taxon>Spiralia</taxon>
        <taxon>Lophotrochozoa</taxon>
        <taxon>Platyhelminthes</taxon>
        <taxon>Monogenea</taxon>
        <taxon>Polyopisthocotylea</taxon>
        <taxon>Polystomatidea</taxon>
        <taxon>Polystomatidae</taxon>
        <taxon>Protopolystoma</taxon>
    </lineage>
</organism>
<feature type="region of interest" description="Disordered" evidence="1">
    <location>
        <begin position="253"/>
        <end position="280"/>
    </location>
</feature>
<reference evidence="2" key="1">
    <citation type="submission" date="2018-11" db="EMBL/GenBank/DDBJ databases">
        <authorList>
            <consortium name="Pathogen Informatics"/>
        </authorList>
    </citation>
    <scope>NUCLEOTIDE SEQUENCE</scope>
</reference>
<feature type="compositionally biased region" description="Low complexity" evidence="1">
    <location>
        <begin position="30"/>
        <end position="42"/>
    </location>
</feature>
<feature type="region of interest" description="Disordered" evidence="1">
    <location>
        <begin position="152"/>
        <end position="203"/>
    </location>
</feature>
<accession>A0A3S4ZWA6</accession>
<proteinExistence type="predicted"/>
<evidence type="ECO:0000313" key="3">
    <source>
        <dbReference type="Proteomes" id="UP000784294"/>
    </source>
</evidence>
<gene>
    <name evidence="2" type="ORF">PXEA_LOCUS7058</name>
</gene>
<dbReference type="AlphaFoldDB" id="A0A3S4ZWA6"/>
<evidence type="ECO:0000256" key="1">
    <source>
        <dbReference type="SAM" id="MobiDB-lite"/>
    </source>
</evidence>
<sequence length="417" mass="47387">MLFAFSHLQKGIPTAESWRSLCPPPPRPPSISQSQSPIQTTLPDSYSDLVEEHKYHRRHRQPCRQCTSPDCGRREHLQQHRDVEEYEYECDNYDDNYKGEYDNYYDDTRRSVCRDNVNLACRRHQSSELPLDTSHGGPVRALRTCGQRPEREVFNTSRESGSTKEQHWIQDREHRKNLAFPERRMKQTRRPDSNQEPYLESAGDEWKVCSKQQNLTRQRGYLQSGENIKSSLEPVNSGLRESGCPLTADDQFSQRLQQPQQQRSTQIPKSQRQQKQPKQQQFDLIEFPDSRLPTPACKGGPTSVSFPQVYSQEADLCSTGSSGPSINQPNSSVFSMAHSRLTNDSCIPAAHPSDQFPYTSVPSVKESIKLTADQKDSDTSHFYTQTPSPAGLMPLSDREQACLPKPSAISVADSLIG</sequence>
<name>A0A3S4ZWA6_9PLAT</name>